<name>C0ED12_9FIRM</name>
<dbReference type="Proteomes" id="UP000003340">
    <property type="component" value="Unassembled WGS sequence"/>
</dbReference>
<dbReference type="Gene3D" id="3.90.1690.10">
    <property type="entry name" value="phage-related protein like domain"/>
    <property type="match status" value="1"/>
</dbReference>
<evidence type="ECO:0000313" key="2">
    <source>
        <dbReference type="Proteomes" id="UP000003340"/>
    </source>
</evidence>
<dbReference type="STRING" id="537013.CLOSTMETH_01733"/>
<dbReference type="InterPro" id="IPR053738">
    <property type="entry name" value="Lambda_capsid_assembly"/>
</dbReference>
<proteinExistence type="predicted"/>
<gene>
    <name evidence="1" type="ORF">CLOSTMETH_01733</name>
</gene>
<organism evidence="1 2">
    <name type="scientific">[Clostridium] methylpentosum DSM 5476</name>
    <dbReference type="NCBI Taxonomy" id="537013"/>
    <lineage>
        <taxon>Bacteria</taxon>
        <taxon>Bacillati</taxon>
        <taxon>Bacillota</taxon>
        <taxon>Clostridia</taxon>
        <taxon>Eubacteriales</taxon>
        <taxon>Oscillospiraceae</taxon>
        <taxon>Oscillospiraceae incertae sedis</taxon>
    </lineage>
</organism>
<comment type="caution">
    <text evidence="1">The sequence shown here is derived from an EMBL/GenBank/DDBJ whole genome shotgun (WGS) entry which is preliminary data.</text>
</comment>
<evidence type="ECO:0000313" key="1">
    <source>
        <dbReference type="EMBL" id="EEG30664.1"/>
    </source>
</evidence>
<sequence>MNKMFDMANTQTIQAAVSKGWKPNAYLTNMSIAYFQNQSDYVATRMFPMIPVQLSTSSYYIFSRADLARDNVARKPALGKVQPMVISSDTDTYRCDVDQVILGLDQIAQTNIQRANTPGASDPRKAKVRVATEQIMTHLDRVWAGNFFNDGVWTNTWRGVASNPTGKQFIKFGDANFDPVHFFDQRKDEIRKVGRRMPNKLALGTNSWIALKNNPNILERVMGTGSTLNPARVTLQAVAELLGFDEVMVCSSTYNATGIGQAEDMQYICDSNGALMVYTPPSAAIDTPSAGYTFGWDMLGNGQTIAFDQFAGEKGTHAEFIEGLCSTSMKIVAQDLGMYFAECA</sequence>
<reference evidence="1 2" key="2">
    <citation type="submission" date="2009-02" db="EMBL/GenBank/DDBJ databases">
        <title>Draft genome sequence of Clostridium methylpentosum (DSM 5476).</title>
        <authorList>
            <person name="Sudarsanam P."/>
            <person name="Ley R."/>
            <person name="Guruge J."/>
            <person name="Turnbaugh P.J."/>
            <person name="Mahowald M."/>
            <person name="Liep D."/>
            <person name="Gordon J."/>
        </authorList>
    </citation>
    <scope>NUCLEOTIDE SEQUENCE [LARGE SCALE GENOMIC DNA]</scope>
    <source>
        <strain evidence="1 2">DSM 5476</strain>
    </source>
</reference>
<dbReference type="eggNOG" id="ENOG502Z81R">
    <property type="taxonomic scope" value="Bacteria"/>
</dbReference>
<protein>
    <recommendedName>
        <fullName evidence="3">Phage capsid family</fullName>
    </recommendedName>
</protein>
<keyword evidence="2" id="KW-1185">Reference proteome</keyword>
<accession>C0ED12</accession>
<evidence type="ECO:0008006" key="3">
    <source>
        <dbReference type="Google" id="ProtNLM"/>
    </source>
</evidence>
<dbReference type="EMBL" id="ACEC01000058">
    <property type="protein sequence ID" value="EEG30664.1"/>
    <property type="molecule type" value="Genomic_DNA"/>
</dbReference>
<reference evidence="1 2" key="1">
    <citation type="submission" date="2009-01" db="EMBL/GenBank/DDBJ databases">
        <authorList>
            <person name="Fulton L."/>
            <person name="Clifton S."/>
            <person name="Fulton B."/>
            <person name="Xu J."/>
            <person name="Minx P."/>
            <person name="Pepin K.H."/>
            <person name="Johnson M."/>
            <person name="Bhonagiri V."/>
            <person name="Nash W.E."/>
            <person name="Mardis E.R."/>
            <person name="Wilson R.K."/>
        </authorList>
    </citation>
    <scope>NUCLEOTIDE SEQUENCE [LARGE SCALE GENOMIC DNA]</scope>
    <source>
        <strain evidence="1 2">DSM 5476</strain>
    </source>
</reference>
<dbReference type="AlphaFoldDB" id="C0ED12"/>
<dbReference type="HOGENOM" id="CLU_805874_0_0_9"/>